<evidence type="ECO:0000313" key="2">
    <source>
        <dbReference type="Proteomes" id="UP001064048"/>
    </source>
</evidence>
<dbReference type="Proteomes" id="UP001064048">
    <property type="component" value="Chromosome 18"/>
</dbReference>
<accession>A0ACC0KRB1</accession>
<protein>
    <submittedName>
        <fullName evidence="1">Uncharacterized protein</fullName>
    </submittedName>
</protein>
<reference evidence="1 2" key="1">
    <citation type="journal article" date="2022" name="Genome Biol. Evol.">
        <title>The Spruce Budworm Genome: Reconstructing the Evolutionary History of Antifreeze Proteins.</title>
        <authorList>
            <person name="Beliveau C."/>
            <person name="Gagne P."/>
            <person name="Picq S."/>
            <person name="Vernygora O."/>
            <person name="Keeling C.I."/>
            <person name="Pinkney K."/>
            <person name="Doucet D."/>
            <person name="Wen F."/>
            <person name="Johnston J.S."/>
            <person name="Maaroufi H."/>
            <person name="Boyle B."/>
            <person name="Laroche J."/>
            <person name="Dewar K."/>
            <person name="Juretic N."/>
            <person name="Blackburn G."/>
            <person name="Nisole A."/>
            <person name="Brunet B."/>
            <person name="Brandao M."/>
            <person name="Lumley L."/>
            <person name="Duan J."/>
            <person name="Quan G."/>
            <person name="Lucarotti C.J."/>
            <person name="Roe A.D."/>
            <person name="Sperling F.A.H."/>
            <person name="Levesque R.C."/>
            <person name="Cusson M."/>
        </authorList>
    </citation>
    <scope>NUCLEOTIDE SEQUENCE [LARGE SCALE GENOMIC DNA]</scope>
    <source>
        <strain evidence="1">Glfc:IPQL:Cfum</strain>
    </source>
</reference>
<evidence type="ECO:0000313" key="1">
    <source>
        <dbReference type="EMBL" id="KAI8438707.1"/>
    </source>
</evidence>
<sequence>MFEIFYHLLFAETFKDAGETSQLKVLKQLVQMIRNYWVKKPLGGKHPFDPTVLVVSVLCVLVGAATGGAVLPLTSLYKTIIPAQTKSFGYSTTQYINTLPASYPAGLQPHFTYQVPQFSSFAPQQTYYTIPGGSAYFSSIPFNSFYPGAASIAPVSSIPTFVGAPNFPALQPAAPSFPSQPGSTAPLFPNQQPAPSAPTQQPAGDSDTAVVDSADFPNQDKQQTSAPANSRPTTAPGTPSTFPNFPQTLQDFPAIPQIPQQIGQVPSFPQNPQFPQGSEQAPPSPQIPQGSGEAPSLPEVPQGSGQTPSFPQLPQFPQVSDQVPSFPQIPQFPQGSGQGPSFPQIPQFPQEPGQGPSFPQIPQFPQGSEQGPSFPQIPQFPQFPPFPQSPNPTPSPPSSFPGATNQDQGLNDEDTISVESA</sequence>
<dbReference type="EMBL" id="CM046118">
    <property type="protein sequence ID" value="KAI8438707.1"/>
    <property type="molecule type" value="Genomic_DNA"/>
</dbReference>
<organism evidence="1 2">
    <name type="scientific">Choristoneura fumiferana</name>
    <name type="common">Spruce budworm moth</name>
    <name type="synonym">Archips fumiferana</name>
    <dbReference type="NCBI Taxonomy" id="7141"/>
    <lineage>
        <taxon>Eukaryota</taxon>
        <taxon>Metazoa</taxon>
        <taxon>Ecdysozoa</taxon>
        <taxon>Arthropoda</taxon>
        <taxon>Hexapoda</taxon>
        <taxon>Insecta</taxon>
        <taxon>Pterygota</taxon>
        <taxon>Neoptera</taxon>
        <taxon>Endopterygota</taxon>
        <taxon>Lepidoptera</taxon>
        <taxon>Glossata</taxon>
        <taxon>Ditrysia</taxon>
        <taxon>Tortricoidea</taxon>
        <taxon>Tortricidae</taxon>
        <taxon>Tortricinae</taxon>
        <taxon>Choristoneura</taxon>
    </lineage>
</organism>
<keyword evidence="2" id="KW-1185">Reference proteome</keyword>
<proteinExistence type="predicted"/>
<comment type="caution">
    <text evidence="1">The sequence shown here is derived from an EMBL/GenBank/DDBJ whole genome shotgun (WGS) entry which is preliminary data.</text>
</comment>
<gene>
    <name evidence="1" type="ORF">MSG28_011120</name>
</gene>
<name>A0ACC0KRB1_CHOFU</name>